<evidence type="ECO:0000256" key="2">
    <source>
        <dbReference type="ARBA" id="ARBA00012489"/>
    </source>
</evidence>
<reference evidence="6 7" key="1">
    <citation type="submission" date="2021-06" db="EMBL/GenBank/DDBJ databases">
        <title>Candida outbreak in Lebanon.</title>
        <authorList>
            <person name="Finianos M."/>
        </authorList>
    </citation>
    <scope>NUCLEOTIDE SEQUENCE [LARGE SCALE GENOMIC DNA]</scope>
    <source>
        <strain evidence="6">CA3LBN</strain>
    </source>
</reference>
<sequence>MALTEISPNRPRKAASSKEFKYERRLKDEDFTHGYECISPRDLREAVKAHHRSIVGMVHEKKIDLAYKELQKMFVGLCECRFRSGEVPLSSLLHGVFGDLDHTLVNSYHILLLQTLLQRVSGNLQSIAAGENGFSISIFHTIASSLTRTGSIVKWIEKAPGQISLKHYAGLRKVATGFLKIIDFLRQKTPSAQLSGYREEWVLLQMKFSMLADPEVQIEVPQSAQGEFIDDLRTSIEPESVPTEQAPNDPLQHVLHELQIDSPVLPPRKLYSRVIDKLGSLRPTANRVDVLDNILLAFDGIDMPSKETFIDCVTRFAKELSTNHKFQVLLERALPFALVLAKDKSEMVSSCFRFGNSYQNCEALLLGLHHLPPSVEKRKKQGLRELTLNCLLMNRQLEHSLDATLGYLIDHEFPEGSVLQGTTGNLPECVLKSLAYLSKYRLDSLSEAIASLAMSDDSRGQTLFQTLLSIDETNVVSVQGLFSAFPIEDSSTTLFCILNAEKVTEVFLSLPKPATTFDRLLTAAILTNRLKTIAGPVKPILASIGTHVKAWLESTSFDDIELETFTTLTRSLFDGGHYAFASYLLQMSDEVDVISLDMRLSLQLLSIKCSLRLGNYEEIPSKLSTAGRLMKQMADSKMIVESLSLVEWKLHQFEYFIFTYNAKKAGEKFEEITRFLACKPEFSLSANQSMPLTQTISCLLLNAHFLHLTAKFEYNTGRFASALKNLKLAIKIGVSILKKLSGACDLKDETVRFLLTCYKEGFELAKQAGCSSEAVNMISEMDQINHSFKDSLINAKAHFALADIYLLTGDSSTSALQYEEGQRISSEKDMALLKATELSSALLSYVLHGKCETTLIKSELLETLRLVDQMEAFSSKDVLSDLRRYEYLLSQKENIVLTENNTDQSPQSILLKTIASARQEVSDVRSAIMDQGSAIVIPSGLTFTNELNEKDLNIVDKLLDCKDTLLRFLENDYSQQLGVEELKDLQNTLTRCIFTLSQITVVKAEGAESLLKDVFYLSELPRVLPYQSLTQIHKTEQKSNEIMPTLSKTSIKNVHAKESFFGDLSRLLPKDYVVITIDCCTQSGDLILSKLQKGSSIPSLLRLSSERGTSSSTPFCLVMEELAKIIEKSHRTTNSEITRNIRTKDERKDWWKRRFILDAKLKNVLDNVENNWLGGFKGFLELTNYSSTEFLFFKSELQRVWKKSLAVDALEFSDTITELYFNLTPSGNKPLEIQHLQDLIKYTASELGVSVDERKLVNDIRKILPTKRKVQPQHLVLLPSHTCSDFPWESIDCLRSRPISRVPSITCLLELLKRSSADLKDGHSSYYVLNPGGDLKKTELRFKTMFASMPRSNGITGHPPNEEELFRNLFKTDLFVYAGHGGGEQYMRMNQLLKKSIGENVNLPPAILMGCSSGASQKHGMLEPSSNIMVWLLCGSPMILSNLWDITDKDIDAFSSDVLERWGLIGNVQERSDIASAVAKGRDTCVLKYLNGAAPIVHGLPIRRQ</sequence>
<protein>
    <recommendedName>
        <fullName evidence="2">separase</fullName>
        <ecNumber evidence="2">3.4.22.49</ecNumber>
    </recommendedName>
</protein>
<dbReference type="InterPro" id="IPR005314">
    <property type="entry name" value="Peptidase_C50"/>
</dbReference>
<feature type="domain" description="Peptidase C50" evidence="5">
    <location>
        <begin position="1322"/>
        <end position="1422"/>
    </location>
</feature>
<proteinExistence type="predicted"/>
<dbReference type="EMBL" id="CP076665">
    <property type="protein sequence ID" value="QWU89825.1"/>
    <property type="molecule type" value="Genomic_DNA"/>
</dbReference>
<gene>
    <name evidence="6" type="ORF">CA3LBN_004173</name>
</gene>
<dbReference type="InterPro" id="IPR030397">
    <property type="entry name" value="SEPARIN_core_dom"/>
</dbReference>
<dbReference type="EC" id="3.4.22.49" evidence="2"/>
<evidence type="ECO:0000313" key="6">
    <source>
        <dbReference type="EMBL" id="QWU89825.1"/>
    </source>
</evidence>
<accession>A0ABX8ICY4</accession>
<dbReference type="InterPro" id="IPR011990">
    <property type="entry name" value="TPR-like_helical_dom_sf"/>
</dbReference>
<keyword evidence="3" id="KW-0378">Hydrolase</keyword>
<dbReference type="PANTHER" id="PTHR12792:SF0">
    <property type="entry name" value="SEPARIN"/>
    <property type="match status" value="1"/>
</dbReference>
<keyword evidence="7" id="KW-1185">Reference proteome</keyword>
<dbReference type="Proteomes" id="UP000825434">
    <property type="component" value="Chromosome 5"/>
</dbReference>
<comment type="catalytic activity">
    <reaction evidence="1">
        <text>All bonds known to be hydrolyzed by this endopeptidase have arginine in P1 and an acidic residue in P4. P6 is often occupied by an acidic residue or by a hydroxy-amino-acid residue, the phosphorylation of which enhances cleavage.</text>
        <dbReference type="EC" id="3.4.22.49"/>
    </reaction>
</comment>
<evidence type="ECO:0000256" key="1">
    <source>
        <dbReference type="ARBA" id="ARBA00000451"/>
    </source>
</evidence>
<evidence type="ECO:0000313" key="7">
    <source>
        <dbReference type="Proteomes" id="UP000825434"/>
    </source>
</evidence>
<dbReference type="PROSITE" id="PS51700">
    <property type="entry name" value="SEPARIN"/>
    <property type="match status" value="1"/>
</dbReference>
<evidence type="ECO:0000256" key="3">
    <source>
        <dbReference type="ARBA" id="ARBA00022801"/>
    </source>
</evidence>
<organism evidence="6 7">
    <name type="scientific">Candidozyma haemuli</name>
    <dbReference type="NCBI Taxonomy" id="45357"/>
    <lineage>
        <taxon>Eukaryota</taxon>
        <taxon>Fungi</taxon>
        <taxon>Dikarya</taxon>
        <taxon>Ascomycota</taxon>
        <taxon>Saccharomycotina</taxon>
        <taxon>Pichiomycetes</taxon>
        <taxon>Metschnikowiaceae</taxon>
        <taxon>Candidozyma</taxon>
    </lineage>
</organism>
<name>A0ABX8ICY4_9ASCO</name>
<dbReference type="Gene3D" id="1.25.40.10">
    <property type="entry name" value="Tetratricopeptide repeat domain"/>
    <property type="match status" value="1"/>
</dbReference>
<evidence type="ECO:0000259" key="5">
    <source>
        <dbReference type="PROSITE" id="PS51700"/>
    </source>
</evidence>
<dbReference type="Pfam" id="PF03568">
    <property type="entry name" value="Separin_C"/>
    <property type="match status" value="1"/>
</dbReference>
<evidence type="ECO:0000256" key="4">
    <source>
        <dbReference type="ARBA" id="ARBA00022829"/>
    </source>
</evidence>
<keyword evidence="4" id="KW-0159">Chromosome partition</keyword>
<dbReference type="PANTHER" id="PTHR12792">
    <property type="entry name" value="EXTRA SPINDLE POLES 1-RELATED"/>
    <property type="match status" value="1"/>
</dbReference>